<dbReference type="InterPro" id="IPR052698">
    <property type="entry name" value="MoCofactor_Util/Proc"/>
</dbReference>
<reference evidence="3 4" key="1">
    <citation type="submission" date="2019-06" db="EMBL/GenBank/DDBJ databases">
        <title>Genome sequence of Rhodobacteraceae bacterium D4M1.</title>
        <authorList>
            <person name="Cao J."/>
        </authorList>
    </citation>
    <scope>NUCLEOTIDE SEQUENCE [LARGE SCALE GENOMIC DNA]</scope>
    <source>
        <strain evidence="3 4">D4M1</strain>
        <plasmid evidence="4">pd4m1a</plasmid>
    </source>
</reference>
<evidence type="ECO:0000259" key="1">
    <source>
        <dbReference type="Pfam" id="PF02625"/>
    </source>
</evidence>
<dbReference type="SUPFAM" id="SSF51735">
    <property type="entry name" value="NAD(P)-binding Rossmann-fold domains"/>
    <property type="match status" value="1"/>
</dbReference>
<dbReference type="InterPro" id="IPR036291">
    <property type="entry name" value="NAD(P)-bd_dom_sf"/>
</dbReference>
<keyword evidence="3" id="KW-0614">Plasmid</keyword>
<dbReference type="KEGG" id="ppru:FDP22_19945"/>
<dbReference type="InterPro" id="IPR003777">
    <property type="entry name" value="XdhC_CoxI"/>
</dbReference>
<feature type="domain" description="XdhC Rossmann" evidence="2">
    <location>
        <begin position="178"/>
        <end position="318"/>
    </location>
</feature>
<evidence type="ECO:0000313" key="4">
    <source>
        <dbReference type="Proteomes" id="UP000305888"/>
    </source>
</evidence>
<dbReference type="InterPro" id="IPR027051">
    <property type="entry name" value="XdhC_Rossmann_dom"/>
</dbReference>
<organism evidence="3 4">
    <name type="scientific">Paroceanicella profunda</name>
    <dbReference type="NCBI Taxonomy" id="2579971"/>
    <lineage>
        <taxon>Bacteria</taxon>
        <taxon>Pseudomonadati</taxon>
        <taxon>Pseudomonadota</taxon>
        <taxon>Alphaproteobacteria</taxon>
        <taxon>Rhodobacterales</taxon>
        <taxon>Paracoccaceae</taxon>
        <taxon>Paroceanicella</taxon>
    </lineage>
</organism>
<name>A0A5B8G485_9RHOB</name>
<dbReference type="Proteomes" id="UP000305888">
    <property type="component" value="Plasmid pD4M1A"/>
</dbReference>
<dbReference type="Gene3D" id="3.40.50.720">
    <property type="entry name" value="NAD(P)-binding Rossmann-like Domain"/>
    <property type="match status" value="1"/>
</dbReference>
<evidence type="ECO:0000313" key="3">
    <source>
        <dbReference type="EMBL" id="QDL94132.1"/>
    </source>
</evidence>
<feature type="domain" description="XdhC- CoxI" evidence="1">
    <location>
        <begin position="16"/>
        <end position="70"/>
    </location>
</feature>
<dbReference type="NCBIfam" id="TIGR02964">
    <property type="entry name" value="xanthine_xdhC"/>
    <property type="match status" value="1"/>
</dbReference>
<gene>
    <name evidence="3" type="primary">xdhC</name>
    <name evidence="3" type="ORF">FDP22_19945</name>
</gene>
<dbReference type="PANTHER" id="PTHR30388">
    <property type="entry name" value="ALDEHYDE OXIDOREDUCTASE MOLYBDENUM COFACTOR ASSEMBLY PROTEIN"/>
    <property type="match status" value="1"/>
</dbReference>
<dbReference type="Pfam" id="PF02625">
    <property type="entry name" value="XdhC_CoxI"/>
    <property type="match status" value="1"/>
</dbReference>
<proteinExistence type="predicted"/>
<accession>A0A5B8G485</accession>
<dbReference type="Pfam" id="PF13478">
    <property type="entry name" value="XdhC_C"/>
    <property type="match status" value="1"/>
</dbReference>
<protein>
    <submittedName>
        <fullName evidence="3">Xanthine dehydrogenase accessory protein XdhC</fullName>
    </submittedName>
</protein>
<keyword evidence="4" id="KW-1185">Reference proteome</keyword>
<evidence type="ECO:0000259" key="2">
    <source>
        <dbReference type="Pfam" id="PF13478"/>
    </source>
</evidence>
<dbReference type="RefSeq" id="WP_138577951.1">
    <property type="nucleotide sequence ID" value="NZ_CP040819.1"/>
</dbReference>
<dbReference type="InterPro" id="IPR014308">
    <property type="entry name" value="Xanthine_DH_XdhC"/>
</dbReference>
<dbReference type="OrthoDB" id="61481at2"/>
<geneLocation type="plasmid" evidence="4">
    <name>pd4m1a</name>
</geneLocation>
<sequence>MTAGIDIDALGAAVARAGCVVRVVVAGTGGSAPREAGAAMLVWRDGQSGTIGGGALELEATARARALLEAPGPWARAGMALALGPALGQCCGGSVSLLLERFTAREADTLAALVRGGASTLARPTASGEAPLAGVAPPHAPLGLRRLLRAARAGASQGGALVSGGWAVEPVAGRGRPVILYGAGHVGRALVHALQGLPYRVLWVDTAAERFPAAVPEHAERLVAVNPADAVPLAPPEARHIVMTYSHALDLEICHRVLARPFARLGLIGSASKAARFRSRLKALGHSEAAIARLDCPIGERALGKAPAAVALGIAVELLREDAAAAAAQPREGVA</sequence>
<dbReference type="AlphaFoldDB" id="A0A5B8G485"/>
<dbReference type="PANTHER" id="PTHR30388:SF6">
    <property type="entry name" value="XANTHINE DEHYDROGENASE SUBUNIT A-RELATED"/>
    <property type="match status" value="1"/>
</dbReference>
<dbReference type="EMBL" id="CP040819">
    <property type="protein sequence ID" value="QDL94132.1"/>
    <property type="molecule type" value="Genomic_DNA"/>
</dbReference>